<dbReference type="Proteomes" id="UP000765160">
    <property type="component" value="Unassembled WGS sequence"/>
</dbReference>
<dbReference type="PANTHER" id="PTHR42928:SF5">
    <property type="entry name" value="BLR1237 PROTEIN"/>
    <property type="match status" value="1"/>
</dbReference>
<keyword evidence="4" id="KW-1185">Reference proteome</keyword>
<evidence type="ECO:0000256" key="2">
    <source>
        <dbReference type="SAM" id="SignalP"/>
    </source>
</evidence>
<organism evidence="3 4">
    <name type="scientific">Falsiroseomonas frigidaquae</name>
    <dbReference type="NCBI Taxonomy" id="487318"/>
    <lineage>
        <taxon>Bacteria</taxon>
        <taxon>Pseudomonadati</taxon>
        <taxon>Pseudomonadota</taxon>
        <taxon>Alphaproteobacteria</taxon>
        <taxon>Acetobacterales</taxon>
        <taxon>Roseomonadaceae</taxon>
        <taxon>Falsiroseomonas</taxon>
    </lineage>
</organism>
<dbReference type="Gene3D" id="3.40.190.10">
    <property type="entry name" value="Periplasmic binding protein-like II"/>
    <property type="match status" value="1"/>
</dbReference>
<accession>A0ABX1ERX0</accession>
<dbReference type="RefSeq" id="WP_168046126.1">
    <property type="nucleotide sequence ID" value="NZ_JAATJR010000001.1"/>
</dbReference>
<reference evidence="3 4" key="1">
    <citation type="submission" date="2020-03" db="EMBL/GenBank/DDBJ databases">
        <title>Roseomonas selenitidurans sp. nov. isolated from soil.</title>
        <authorList>
            <person name="Liu H."/>
        </authorList>
    </citation>
    <scope>NUCLEOTIDE SEQUENCE [LARGE SCALE GENOMIC DNA]</scope>
    <source>
        <strain evidence="3 4">JCM 15073</strain>
    </source>
</reference>
<evidence type="ECO:0000313" key="4">
    <source>
        <dbReference type="Proteomes" id="UP000765160"/>
    </source>
</evidence>
<dbReference type="InterPro" id="IPR005064">
    <property type="entry name" value="BUG"/>
</dbReference>
<comment type="similarity">
    <text evidence="1">Belongs to the UPF0065 (bug) family.</text>
</comment>
<dbReference type="EMBL" id="JAAVTX010000001">
    <property type="protein sequence ID" value="NKE43260.1"/>
    <property type="molecule type" value="Genomic_DNA"/>
</dbReference>
<dbReference type="CDD" id="cd07012">
    <property type="entry name" value="PBP2_Bug_TTT"/>
    <property type="match status" value="1"/>
</dbReference>
<evidence type="ECO:0000256" key="1">
    <source>
        <dbReference type="ARBA" id="ARBA00006987"/>
    </source>
</evidence>
<protein>
    <submittedName>
        <fullName evidence="3">Tripartite tricarboxylate transporter substrate binding protein</fullName>
    </submittedName>
</protein>
<dbReference type="Pfam" id="PF03401">
    <property type="entry name" value="TctC"/>
    <property type="match status" value="1"/>
</dbReference>
<feature type="chain" id="PRO_5045735728" evidence="2">
    <location>
        <begin position="23"/>
        <end position="330"/>
    </location>
</feature>
<keyword evidence="2" id="KW-0732">Signal</keyword>
<dbReference type="InterPro" id="IPR042100">
    <property type="entry name" value="Bug_dom1"/>
</dbReference>
<comment type="caution">
    <text evidence="3">The sequence shown here is derived from an EMBL/GenBank/DDBJ whole genome shotgun (WGS) entry which is preliminary data.</text>
</comment>
<name>A0ABX1ERX0_9PROT</name>
<dbReference type="PANTHER" id="PTHR42928">
    <property type="entry name" value="TRICARBOXYLATE-BINDING PROTEIN"/>
    <property type="match status" value="1"/>
</dbReference>
<sequence>MHRTTRRLILGSILGTPFIARAQGVAQGAWRPSRPIRLVVPFAPGGLTDILARAAADRMAPLLGQPVVVENRAGAGGNLAAEAVARATPDGHALLVATQGIIAINKAMFARLSYDPDADFVPIAMLAQQPNLLVVSPQALPDVTSLAGLIAKVKATRGGMPYGSNGVGSFTHLSMELLRSTAGLEMTHVPYRGSAPLLTDMVAGTIPFAFDGLATSAPQVGPGGALRAIAVTSATRFRAMPEVPAVAETLPGFDASPWYGIFAQSKLEAPVLEALEAGFRQVLESPEWAAVLEQRRADAMPQGRAALVPLMARERRVWREAVARSGARAD</sequence>
<dbReference type="PIRSF" id="PIRSF017082">
    <property type="entry name" value="YflP"/>
    <property type="match status" value="1"/>
</dbReference>
<proteinExistence type="inferred from homology"/>
<feature type="signal peptide" evidence="2">
    <location>
        <begin position="1"/>
        <end position="22"/>
    </location>
</feature>
<evidence type="ECO:0000313" key="3">
    <source>
        <dbReference type="EMBL" id="NKE43260.1"/>
    </source>
</evidence>
<dbReference type="SUPFAM" id="SSF53850">
    <property type="entry name" value="Periplasmic binding protein-like II"/>
    <property type="match status" value="1"/>
</dbReference>
<dbReference type="Gene3D" id="3.40.190.150">
    <property type="entry name" value="Bordetella uptake gene, domain 1"/>
    <property type="match status" value="1"/>
</dbReference>
<gene>
    <name evidence="3" type="ORF">HB662_00620</name>
</gene>